<feature type="domain" description="Type III secretion system effector delivery regulator TyeA" evidence="2">
    <location>
        <begin position="156"/>
        <end position="234"/>
    </location>
</feature>
<dbReference type="Gene3D" id="1.20.1280.80">
    <property type="match status" value="1"/>
</dbReference>
<dbReference type="NCBIfam" id="TIGR02511">
    <property type="entry name" value="type_III_tyeA"/>
    <property type="match status" value="1"/>
</dbReference>
<dbReference type="Pfam" id="PF09059">
    <property type="entry name" value="TyeA"/>
    <property type="match status" value="1"/>
</dbReference>
<dbReference type="InterPro" id="IPR013351">
    <property type="entry name" value="T3SS_TyeA-rel"/>
</dbReference>
<feature type="region of interest" description="Disordered" evidence="1">
    <location>
        <begin position="265"/>
        <end position="285"/>
    </location>
</feature>
<protein>
    <submittedName>
        <fullName evidence="3">TyeA family type III secretion system gatekeeper subunit</fullName>
    </submittedName>
</protein>
<dbReference type="AlphaFoldDB" id="A0AA90NRW3"/>
<dbReference type="InterPro" id="IPR038347">
    <property type="entry name" value="TyeA_sf"/>
</dbReference>
<feature type="compositionally biased region" description="Low complexity" evidence="1">
    <location>
        <begin position="265"/>
        <end position="276"/>
    </location>
</feature>
<evidence type="ECO:0000313" key="4">
    <source>
        <dbReference type="Proteomes" id="UP001178148"/>
    </source>
</evidence>
<dbReference type="InterPro" id="IPR015144">
    <property type="entry name" value="T3SS_TyeA"/>
</dbReference>
<name>A0AA90NRW3_9GAMM</name>
<dbReference type="SUPFAM" id="SSF140591">
    <property type="entry name" value="Type III secretion system domain"/>
    <property type="match status" value="1"/>
</dbReference>
<accession>A0AA90NRW3</accession>
<gene>
    <name evidence="3" type="ORF">QS748_02770</name>
</gene>
<evidence type="ECO:0000259" key="2">
    <source>
        <dbReference type="Pfam" id="PF09059"/>
    </source>
</evidence>
<proteinExistence type="predicted"/>
<keyword evidence="4" id="KW-1185">Reference proteome</keyword>
<comment type="caution">
    <text evidence="3">The sequence shown here is derived from an EMBL/GenBank/DDBJ whole genome shotgun (WGS) entry which is preliminary data.</text>
</comment>
<evidence type="ECO:0000313" key="3">
    <source>
        <dbReference type="EMBL" id="MDP0588170.1"/>
    </source>
</evidence>
<reference evidence="3 4" key="1">
    <citation type="journal article" date="2023" name="bioRxiv">
        <title>An intranuclear bacterial parasite of deep-sea mussels expresses apoptosis inhibitors acquired from its host.</title>
        <authorList>
            <person name="Gonzalez Porras M.A."/>
            <person name="Assie A."/>
            <person name="Tietjen M."/>
            <person name="Violette M."/>
            <person name="Kleiner M."/>
            <person name="Gruber-Vodicka H."/>
            <person name="Dubilier N."/>
            <person name="Leisch N."/>
        </authorList>
    </citation>
    <scope>NUCLEOTIDE SEQUENCE [LARGE SCALE GENOMIC DNA]</scope>
    <source>
        <strain evidence="3">IAP13</strain>
    </source>
</reference>
<evidence type="ECO:0000256" key="1">
    <source>
        <dbReference type="SAM" id="MobiDB-lite"/>
    </source>
</evidence>
<sequence>MSGADHKDITAIYILNKIEADVNDGCFDKELYKNDIKQLKGQVSELSLLRTTLGQLKDHLPQYACDVEQIQDIIGSMECELTEMVDDEVTKTLRFNEGFNGLLGIITGKYQSLNDGKTWRDKKDNNGGFKNRDVVFASKSSVESEKDTSKDIKSKDILRKMLNLVEQQWVTETDFDQLPVKFGVKELSAKIFLMTKIVWLIRLMPEEMFNNEDTKQNMLASSQESLDGFIEEEAGEEVEGLLDVELGFGIVGEVTADLEFMSSSVGSGGLVKSASSEGGINSIPD</sequence>
<organism evidence="3 4">
    <name type="scientific">Candidatus Endonucleibacter bathymodioli</name>
    <dbReference type="NCBI Taxonomy" id="539814"/>
    <lineage>
        <taxon>Bacteria</taxon>
        <taxon>Pseudomonadati</taxon>
        <taxon>Pseudomonadota</taxon>
        <taxon>Gammaproteobacteria</taxon>
        <taxon>Oceanospirillales</taxon>
        <taxon>Endozoicomonadaceae</taxon>
        <taxon>Candidatus Endonucleibacter</taxon>
    </lineage>
</organism>
<dbReference type="EMBL" id="JASXSV010000003">
    <property type="protein sequence ID" value="MDP0588170.1"/>
    <property type="molecule type" value="Genomic_DNA"/>
</dbReference>
<dbReference type="Proteomes" id="UP001178148">
    <property type="component" value="Unassembled WGS sequence"/>
</dbReference>